<feature type="transmembrane region" description="Helical" evidence="2">
    <location>
        <begin position="322"/>
        <end position="340"/>
    </location>
</feature>
<organism evidence="3 4">
    <name type="scientific">Cohaesibacter gelatinilyticus</name>
    <dbReference type="NCBI Taxonomy" id="372072"/>
    <lineage>
        <taxon>Bacteria</taxon>
        <taxon>Pseudomonadati</taxon>
        <taxon>Pseudomonadota</taxon>
        <taxon>Alphaproteobacteria</taxon>
        <taxon>Hyphomicrobiales</taxon>
        <taxon>Cohaesibacteraceae</taxon>
    </lineage>
</organism>
<keyword evidence="4" id="KW-1185">Reference proteome</keyword>
<name>A0A285PI71_9HYPH</name>
<gene>
    <name evidence="3" type="ORF">SAMN06265368_2661</name>
</gene>
<dbReference type="Proteomes" id="UP000219439">
    <property type="component" value="Unassembled WGS sequence"/>
</dbReference>
<reference evidence="3 4" key="1">
    <citation type="submission" date="2017-09" db="EMBL/GenBank/DDBJ databases">
        <authorList>
            <person name="Ehlers B."/>
            <person name="Leendertz F.H."/>
        </authorList>
    </citation>
    <scope>NUCLEOTIDE SEQUENCE [LARGE SCALE GENOMIC DNA]</scope>
    <source>
        <strain evidence="3 4">DSM 18289</strain>
    </source>
</reference>
<dbReference type="OrthoDB" id="8454568at2"/>
<accession>A0A285PI71</accession>
<feature type="compositionally biased region" description="Basic and acidic residues" evidence="1">
    <location>
        <begin position="459"/>
        <end position="469"/>
    </location>
</feature>
<dbReference type="AlphaFoldDB" id="A0A285PI71"/>
<keyword evidence="2" id="KW-0812">Transmembrane</keyword>
<proteinExistence type="predicted"/>
<feature type="region of interest" description="Disordered" evidence="1">
    <location>
        <begin position="435"/>
        <end position="469"/>
    </location>
</feature>
<dbReference type="EMBL" id="OBEL01000002">
    <property type="protein sequence ID" value="SNZ19571.1"/>
    <property type="molecule type" value="Genomic_DNA"/>
</dbReference>
<protein>
    <submittedName>
        <fullName evidence="3">Uncharacterized protein</fullName>
    </submittedName>
</protein>
<feature type="transmembrane region" description="Helical" evidence="2">
    <location>
        <begin position="248"/>
        <end position="272"/>
    </location>
</feature>
<feature type="transmembrane region" description="Helical" evidence="2">
    <location>
        <begin position="12"/>
        <end position="32"/>
    </location>
</feature>
<feature type="transmembrane region" description="Helical" evidence="2">
    <location>
        <begin position="284"/>
        <end position="310"/>
    </location>
</feature>
<keyword evidence="2" id="KW-0472">Membrane</keyword>
<evidence type="ECO:0000313" key="3">
    <source>
        <dbReference type="EMBL" id="SNZ19571.1"/>
    </source>
</evidence>
<keyword evidence="2" id="KW-1133">Transmembrane helix</keyword>
<sequence>MAFFEGFSASRNPFITGAYLFILYVAAIYFSASLLATHQTQQELQALGTKEAPVYFWLLEKIVQDTEKLEAQAERADISTYQHDLKKLMDERIEEDPKFETAMEKYVGFMDQTLGNEGLKAVREANDTAYVWPSLKYDFLLENTKEYTTDVLTAEQIEEKVKQLRAVYSPLYDERETRNEMINNLQKVIEVSQKGGAQSILDAVQDKLKSVMNDEPSREQVTMAYAMAMKLHSLNSGLFPDFSTKQPVLVTLFLVLIMGGLGGLISLTQSFLSDSEPDPHPSYYIFRPILGILAAFAVFILVKAGVLVAAGATPNGTDSLNPYFVAFLGVVSGLMAPNALKRIQVAGESLFRTSTDTDHGRYAIAIPGTSLREKLDGHSDQAVPKLAHLLGVDQDKVEAWVSGSNPAPLNAQQVIAVLLDKEIFELFHDIKTLTTENSSESSGGASDKGQSDETDDIGGSDKKDDPDAG</sequence>
<evidence type="ECO:0000313" key="4">
    <source>
        <dbReference type="Proteomes" id="UP000219439"/>
    </source>
</evidence>
<evidence type="ECO:0000256" key="1">
    <source>
        <dbReference type="SAM" id="MobiDB-lite"/>
    </source>
</evidence>
<dbReference type="RefSeq" id="WP_097153909.1">
    <property type="nucleotide sequence ID" value="NZ_OBEL01000002.1"/>
</dbReference>
<evidence type="ECO:0000256" key="2">
    <source>
        <dbReference type="SAM" id="Phobius"/>
    </source>
</evidence>
<feature type="compositionally biased region" description="Polar residues" evidence="1">
    <location>
        <begin position="435"/>
        <end position="444"/>
    </location>
</feature>